<dbReference type="EMBL" id="VBRC01000001">
    <property type="protein sequence ID" value="TLK32197.1"/>
    <property type="molecule type" value="Genomic_DNA"/>
</dbReference>
<evidence type="ECO:0000313" key="4">
    <source>
        <dbReference type="EMBL" id="TLK32197.1"/>
    </source>
</evidence>
<dbReference type="Pfam" id="PF07171">
    <property type="entry name" value="MlrC_C"/>
    <property type="match status" value="1"/>
</dbReference>
<reference evidence="4 5" key="1">
    <citation type="submission" date="2019-04" db="EMBL/GenBank/DDBJ databases">
        <title>Deinococcus metalilatus MA1002 mutant No.5.</title>
        <authorList>
            <person name="Park W."/>
            <person name="Park C."/>
        </authorList>
    </citation>
    <scope>NUCLEOTIDE SEQUENCE [LARGE SCALE GENOMIC DNA]</scope>
    <source>
        <strain evidence="4 5">MA1002-m5</strain>
    </source>
</reference>
<dbReference type="InterPro" id="IPR015995">
    <property type="entry name" value="MlrC_N"/>
</dbReference>
<dbReference type="Proteomes" id="UP000536909">
    <property type="component" value="Unassembled WGS sequence"/>
</dbReference>
<evidence type="ECO:0000313" key="6">
    <source>
        <dbReference type="Proteomes" id="UP000536909"/>
    </source>
</evidence>
<dbReference type="AlphaFoldDB" id="A0AAJ5F9Z4"/>
<accession>A0AAJ5F9Z4</accession>
<proteinExistence type="predicted"/>
<evidence type="ECO:0000259" key="1">
    <source>
        <dbReference type="Pfam" id="PF07171"/>
    </source>
</evidence>
<dbReference type="InterPro" id="IPR010799">
    <property type="entry name" value="MlrC_C"/>
</dbReference>
<name>A0AAJ5F9Z4_9DEIO</name>
<dbReference type="EMBL" id="JACHFV010000001">
    <property type="protein sequence ID" value="MBB5293504.1"/>
    <property type="molecule type" value="Genomic_DNA"/>
</dbReference>
<gene>
    <name evidence="4" type="ORF">FCS05_01720</name>
    <name evidence="3" type="ORF">HNQ10_000317</name>
</gene>
<reference evidence="3 6" key="2">
    <citation type="submission" date="2020-08" db="EMBL/GenBank/DDBJ databases">
        <title>Genomic Encyclopedia of Type Strains, Phase IV (KMG-IV): sequencing the most valuable type-strain genomes for metagenomic binning, comparative biology and taxonomic classification.</title>
        <authorList>
            <person name="Goeker M."/>
        </authorList>
    </citation>
    <scope>NUCLEOTIDE SEQUENCE [LARGE SCALE GENOMIC DNA]</scope>
    <source>
        <strain evidence="3 6">DSM 105434</strain>
    </source>
</reference>
<evidence type="ECO:0000259" key="2">
    <source>
        <dbReference type="Pfam" id="PF07364"/>
    </source>
</evidence>
<evidence type="ECO:0000313" key="5">
    <source>
        <dbReference type="Proteomes" id="UP000308000"/>
    </source>
</evidence>
<sequence length="482" mass="52325">MRIAVGGIHTECSTYNPVLSEDHHFRVVRGPELPQHPNFTYLQDTQHEIIPVLHARAIPGGPVSHETYQRFKAEFLEGLRAALPLDGVYLAMHGAMFVEGLLDAEGDWIAATREVVGEGCLICASYDLHGNLSGRIIDNLDALTAYRTAPHIDVFETQQRAFDLLVHCLEQGVRPRLSWVPIPVLLPGERTSTEDEPARRLYAELGEFGALPGVLDASLLVGYVWADEPRATASAVITALEMPADQQATATEALAQRYWDARQEFQFGTRVGNVEECVTWAKASETVPVILADSGDNPTGGGVGDRADVLRELLRQDVPGVLVAGIADAPATRQCFEAGLGATVELQVGGQLDSSSPPVTFRGKVLHLDPGTDTGNPQAVVQGGGVTLVLASQRRPYHDLADFGRLGLDPRQVGVLVVKSGYLSPELAPLANPSLMALSPGVVDQDIPRLERRQTHRPTFPFDQAFEWTPVARFSRQPARQA</sequence>
<dbReference type="RefSeq" id="WP_129117196.1">
    <property type="nucleotide sequence ID" value="NZ_BSUI01000012.1"/>
</dbReference>
<dbReference type="PIRSF" id="PIRSF012702">
    <property type="entry name" value="UCP012702"/>
    <property type="match status" value="1"/>
</dbReference>
<protein>
    <submittedName>
        <fullName evidence="4">M81 family metallopeptidase</fullName>
    </submittedName>
    <submittedName>
        <fullName evidence="3">Microcystin degradation protein MlrC</fullName>
    </submittedName>
</protein>
<comment type="caution">
    <text evidence="4">The sequence shown here is derived from an EMBL/GenBank/DDBJ whole genome shotgun (WGS) entry which is preliminary data.</text>
</comment>
<dbReference type="InterPro" id="IPR009197">
    <property type="entry name" value="MlrC"/>
</dbReference>
<feature type="domain" description="Microcystin LR degradation protein MlrC C-terminal" evidence="1">
    <location>
        <begin position="291"/>
        <end position="452"/>
    </location>
</feature>
<dbReference type="Proteomes" id="UP000308000">
    <property type="component" value="Unassembled WGS sequence"/>
</dbReference>
<organism evidence="4 5">
    <name type="scientific">Deinococcus metallilatus</name>
    <dbReference type="NCBI Taxonomy" id="1211322"/>
    <lineage>
        <taxon>Bacteria</taxon>
        <taxon>Thermotogati</taxon>
        <taxon>Deinococcota</taxon>
        <taxon>Deinococci</taxon>
        <taxon>Deinococcales</taxon>
        <taxon>Deinococcaceae</taxon>
        <taxon>Deinococcus</taxon>
    </lineage>
</organism>
<evidence type="ECO:0000313" key="3">
    <source>
        <dbReference type="EMBL" id="MBB5293504.1"/>
    </source>
</evidence>
<feature type="domain" description="Microcystin LR degradation protein MlrC N-terminal" evidence="2">
    <location>
        <begin position="2"/>
        <end position="281"/>
    </location>
</feature>
<dbReference type="Pfam" id="PF07364">
    <property type="entry name" value="DUF1485"/>
    <property type="match status" value="1"/>
</dbReference>
<keyword evidence="6" id="KW-1185">Reference proteome</keyword>